<evidence type="ECO:0000313" key="2">
    <source>
        <dbReference type="Proteomes" id="UP000003009"/>
    </source>
</evidence>
<sequence length="39" mass="4000">MLIYAKGAILAYFRGVTSNSIGSLKPAIAAICKTSGAIK</sequence>
<keyword evidence="2" id="KW-1185">Reference proteome</keyword>
<dbReference type="HOGENOM" id="CLU_3311195_0_0_4"/>
<reference evidence="1" key="1">
    <citation type="submission" date="2009-04" db="EMBL/GenBank/DDBJ databases">
        <authorList>
            <person name="Weinstock G."/>
            <person name="Sodergren E."/>
            <person name="Clifton S."/>
            <person name="Fulton L."/>
            <person name="Fulton B."/>
            <person name="Courtney L."/>
            <person name="Fronick C."/>
            <person name="Harrison M."/>
            <person name="Strong C."/>
            <person name="Farmer C."/>
            <person name="Delahaunty K."/>
            <person name="Markovic C."/>
            <person name="Hall O."/>
            <person name="Minx P."/>
            <person name="Tomlinson C."/>
            <person name="Mitreva M."/>
            <person name="Nelson J."/>
            <person name="Hou S."/>
            <person name="Wollam A."/>
            <person name="Pepin K.H."/>
            <person name="Johnson M."/>
            <person name="Bhonagiri V."/>
            <person name="Nash W.E."/>
            <person name="Warren W."/>
            <person name="Chinwalla A."/>
            <person name="Mardis E.R."/>
            <person name="Wilson R.K."/>
        </authorList>
    </citation>
    <scope>NUCLEOTIDE SEQUENCE [LARGE SCALE GENOMIC DNA]</scope>
    <source>
        <strain evidence="1">ATCC 51147</strain>
    </source>
</reference>
<organism evidence="1 2">
    <name type="scientific">Kingella oralis ATCC 51147</name>
    <dbReference type="NCBI Taxonomy" id="629741"/>
    <lineage>
        <taxon>Bacteria</taxon>
        <taxon>Pseudomonadati</taxon>
        <taxon>Pseudomonadota</taxon>
        <taxon>Betaproteobacteria</taxon>
        <taxon>Neisseriales</taxon>
        <taxon>Neisseriaceae</taxon>
        <taxon>Kingella</taxon>
    </lineage>
</organism>
<comment type="caution">
    <text evidence="1">The sequence shown here is derived from an EMBL/GenBank/DDBJ whole genome shotgun (WGS) entry which is preliminary data.</text>
</comment>
<dbReference type="STRING" id="629741.GCWU000324_01420"/>
<dbReference type="AlphaFoldDB" id="C4GH01"/>
<gene>
    <name evidence="1" type="ORF">GCWU000324_01420</name>
</gene>
<dbReference type="EMBL" id="ACJW02000002">
    <property type="protein sequence ID" value="EEP69506.1"/>
    <property type="molecule type" value="Genomic_DNA"/>
</dbReference>
<accession>C4GH01</accession>
<name>C4GH01_9NEIS</name>
<proteinExistence type="predicted"/>
<dbReference type="Proteomes" id="UP000003009">
    <property type="component" value="Unassembled WGS sequence"/>
</dbReference>
<evidence type="ECO:0000313" key="1">
    <source>
        <dbReference type="EMBL" id="EEP69506.1"/>
    </source>
</evidence>
<protein>
    <submittedName>
        <fullName evidence="1">Uncharacterized protein</fullName>
    </submittedName>
</protein>